<dbReference type="EMBL" id="VFJB01000004">
    <property type="protein sequence ID" value="KAA0258655.1"/>
    <property type="molecule type" value="Genomic_DNA"/>
</dbReference>
<dbReference type="RefSeq" id="WP_149266207.1">
    <property type="nucleotide sequence ID" value="NZ_VFJB01000004.1"/>
</dbReference>
<comment type="caution">
    <text evidence="1">The sequence shown here is derived from an EMBL/GenBank/DDBJ whole genome shotgun (WGS) entry which is preliminary data.</text>
</comment>
<evidence type="ECO:0008006" key="3">
    <source>
        <dbReference type="Google" id="ProtNLM"/>
    </source>
</evidence>
<accession>A0A5A8F3E2</accession>
<dbReference type="OrthoDB" id="9816503at2"/>
<dbReference type="PROSITE" id="PS51257">
    <property type="entry name" value="PROKAR_LIPOPROTEIN"/>
    <property type="match status" value="1"/>
</dbReference>
<reference evidence="1 2" key="1">
    <citation type="submission" date="2019-06" db="EMBL/GenBank/DDBJ databases">
        <title>Genomic insights into carbon and energy metabolism of Deferribacter autotrophicus revealed new metabolic traits in the phylum Deferribacteres.</title>
        <authorList>
            <person name="Slobodkin A.I."/>
            <person name="Slobodkina G.B."/>
            <person name="Allioux M."/>
            <person name="Alain K."/>
            <person name="Jebbar M."/>
            <person name="Shadrin V."/>
            <person name="Kublanov I.V."/>
            <person name="Toshchakov S.V."/>
            <person name="Bonch-Osmolovskaya E.A."/>
        </authorList>
    </citation>
    <scope>NUCLEOTIDE SEQUENCE [LARGE SCALE GENOMIC DNA]</scope>
    <source>
        <strain evidence="1 2">SL50</strain>
    </source>
</reference>
<protein>
    <recommendedName>
        <fullName evidence="3">Lipoprotein</fullName>
    </recommendedName>
</protein>
<name>A0A5A8F3E2_9BACT</name>
<sequence length="419" mass="48584">MKTKTCFLVIVIFVLISCVQKENTIRLLRDKPVKTVFIEDIKEDSPTEFEKALPKSTIIKNSIVVFKKVYPKKLLANNVVDFDKGVILTDNFLINLNGINCKMFSLPDERIAHIYVSNRIVMLKGEKNFYFLDLDKCGQIAKMKAEQVIGFDGTNLYFQKNNTLLKKNIFTKAVVKLFDVNEIVERIENVDSYLFVLTKQGNLFVKIKNNGSYVDIAKFTKVNDFNLQKSPEGIQLYFKSDNKFFTFNLGRQGVNKTVEKVINGETIYLVKGKIGYFEDKFLFINDKKFLLDDNYERLIFYNGTLYGILKNALYEIDISKRIYRKSLILAPLKIKGCLADGKIYIKDLDGIIRALDMTADIYKIVDEIPENCEDLPYRCGKFILNAGEIVFAKMVNNDKNYLMLKRKIGDDIYYFFEKY</sequence>
<keyword evidence="2" id="KW-1185">Reference proteome</keyword>
<organism evidence="1 2">
    <name type="scientific">Deferribacter autotrophicus</name>
    <dbReference type="NCBI Taxonomy" id="500465"/>
    <lineage>
        <taxon>Bacteria</taxon>
        <taxon>Pseudomonadati</taxon>
        <taxon>Deferribacterota</taxon>
        <taxon>Deferribacteres</taxon>
        <taxon>Deferribacterales</taxon>
        <taxon>Deferribacteraceae</taxon>
        <taxon>Deferribacter</taxon>
    </lineage>
</organism>
<dbReference type="AlphaFoldDB" id="A0A5A8F3E2"/>
<dbReference type="Proteomes" id="UP000322876">
    <property type="component" value="Unassembled WGS sequence"/>
</dbReference>
<evidence type="ECO:0000313" key="2">
    <source>
        <dbReference type="Proteomes" id="UP000322876"/>
    </source>
</evidence>
<gene>
    <name evidence="1" type="ORF">FHQ18_05725</name>
</gene>
<evidence type="ECO:0000313" key="1">
    <source>
        <dbReference type="EMBL" id="KAA0258655.1"/>
    </source>
</evidence>
<proteinExistence type="predicted"/>